<dbReference type="Proteomes" id="UP000269721">
    <property type="component" value="Unassembled WGS sequence"/>
</dbReference>
<dbReference type="AlphaFoldDB" id="A0A4P9WMM9"/>
<sequence length="641" mass="70203">MKTTLEREGLWCGKVVAHDTGSVAKGMFNGPDNQDSLPGTIAPVCPLPPPPSHAQVSSPLVPPILPKDPSSWSTDPKSLARVKRLMTETLAPAVLRRVEMLDAPCLIWAKLREMFGGSADDSLFLEADSPQRISEDVADTPHIAELETMVANLELLGEPVSTRSLIDRTLSSLPASYVFSVSTVRAIFNAEPSKISVATYCAILMEAAAQAPRRFGPRLPVETVQAILRFRCYEDHPGEKIFYGEEAPRRKCCEGGCASRRPREFMQFIASSGRARLGAMIRCLRLAFLSWEVVKELDVGTATVVVKELEAGPAIMFAREMPRLQMVDIPSCTRVLVGACLAHCPLVAVRMRGIDSSRWKRGSETHVPLADHDSGASISVQTIADRVARLRYLDLGDACPGLGFGGLLNREVGPGIEFWSPWQFRLNGSPGADTLPAMQILILPSYFDRLMAHFLSIKELSPPDISSPELRSVYRALCSHGCLTHLYLHSTHNPIDHLVHLVEYLSHKGSDLRVLNLNRGIPLESLPDLVCHTPLLEAVTVTSTASCWNQRAGGDRTPRLSAEIVAALEKLTTGCPRLRYVILCVESYNGYEVGPPDGAVGRPYRLCTTLSPRPQAPGRLDVAFVTAGLDIMSDRSFERYA</sequence>
<dbReference type="SUPFAM" id="SSF52047">
    <property type="entry name" value="RNI-like"/>
    <property type="match status" value="1"/>
</dbReference>
<dbReference type="Pfam" id="PF14223">
    <property type="entry name" value="Retrotran_gag_2"/>
    <property type="match status" value="1"/>
</dbReference>
<accession>A0A4P9WMM9</accession>
<evidence type="ECO:0000313" key="1">
    <source>
        <dbReference type="EMBL" id="RKO91996.1"/>
    </source>
</evidence>
<reference evidence="2" key="1">
    <citation type="journal article" date="2018" name="Nat. Microbiol.">
        <title>Leveraging single-cell genomics to expand the fungal tree of life.</title>
        <authorList>
            <person name="Ahrendt S.R."/>
            <person name="Quandt C.A."/>
            <person name="Ciobanu D."/>
            <person name="Clum A."/>
            <person name="Salamov A."/>
            <person name="Andreopoulos B."/>
            <person name="Cheng J.F."/>
            <person name="Woyke T."/>
            <person name="Pelin A."/>
            <person name="Henrissat B."/>
            <person name="Reynolds N.K."/>
            <person name="Benny G.L."/>
            <person name="Smith M.E."/>
            <person name="James T.Y."/>
            <person name="Grigoriev I.V."/>
        </authorList>
    </citation>
    <scope>NUCLEOTIDE SEQUENCE [LARGE SCALE GENOMIC DNA]</scope>
</reference>
<protein>
    <submittedName>
        <fullName evidence="1">Uncharacterized protein</fullName>
    </submittedName>
</protein>
<organism evidence="1 2">
    <name type="scientific">Blyttiomyces helicus</name>
    <dbReference type="NCBI Taxonomy" id="388810"/>
    <lineage>
        <taxon>Eukaryota</taxon>
        <taxon>Fungi</taxon>
        <taxon>Fungi incertae sedis</taxon>
        <taxon>Chytridiomycota</taxon>
        <taxon>Chytridiomycota incertae sedis</taxon>
        <taxon>Chytridiomycetes</taxon>
        <taxon>Chytridiomycetes incertae sedis</taxon>
        <taxon>Blyttiomyces</taxon>
    </lineage>
</organism>
<gene>
    <name evidence="1" type="ORF">BDK51DRAFT_38820</name>
</gene>
<name>A0A4P9WMM9_9FUNG</name>
<dbReference type="EMBL" id="KZ994813">
    <property type="protein sequence ID" value="RKO91996.1"/>
    <property type="molecule type" value="Genomic_DNA"/>
</dbReference>
<proteinExistence type="predicted"/>
<keyword evidence="2" id="KW-1185">Reference proteome</keyword>
<evidence type="ECO:0000313" key="2">
    <source>
        <dbReference type="Proteomes" id="UP000269721"/>
    </source>
</evidence>